<evidence type="ECO:0000313" key="2">
    <source>
        <dbReference type="Proteomes" id="UP001443914"/>
    </source>
</evidence>
<organism evidence="1 2">
    <name type="scientific">Saponaria officinalis</name>
    <name type="common">Common soapwort</name>
    <name type="synonym">Lychnis saponaria</name>
    <dbReference type="NCBI Taxonomy" id="3572"/>
    <lineage>
        <taxon>Eukaryota</taxon>
        <taxon>Viridiplantae</taxon>
        <taxon>Streptophyta</taxon>
        <taxon>Embryophyta</taxon>
        <taxon>Tracheophyta</taxon>
        <taxon>Spermatophyta</taxon>
        <taxon>Magnoliopsida</taxon>
        <taxon>eudicotyledons</taxon>
        <taxon>Gunneridae</taxon>
        <taxon>Pentapetalae</taxon>
        <taxon>Caryophyllales</taxon>
        <taxon>Caryophyllaceae</taxon>
        <taxon>Caryophylleae</taxon>
        <taxon>Saponaria</taxon>
    </lineage>
</organism>
<gene>
    <name evidence="1" type="ORF">RND81_13G112300</name>
</gene>
<dbReference type="Proteomes" id="UP001443914">
    <property type="component" value="Unassembled WGS sequence"/>
</dbReference>
<dbReference type="PANTHER" id="PTHR15827">
    <property type="entry name" value="CYCLIN-DEPENDENT KINASE 2-INTERACTING PROTEIN"/>
    <property type="match status" value="1"/>
</dbReference>
<evidence type="ECO:0000313" key="1">
    <source>
        <dbReference type="EMBL" id="KAK9669159.1"/>
    </source>
</evidence>
<name>A0AAW1H215_SAPOF</name>
<dbReference type="AlphaFoldDB" id="A0AAW1H215"/>
<accession>A0AAW1H215</accession>
<sequence>MEASMASLSLSYANPNLQSPELPFAILRQWRPNAQRNLRNQWSKLSALRNQWSSSSSSARSHATSLVNTFLSSRYLDKMDLGVLNDMPNIREKTLFKLLKQQELQVNQLLSLYKSMVGIVVDMANLSKSMRCFLKEHNGSPLIQFSNTETNSNDTGDGGGVPVFTFLSIYAFETLAGELLEMFKQELLLKRLLVVELVSVTSRKHDQFDQLSWADELYHGEDDHLSICDVYSKEIAEPCLPKLDRFRSETTHVESDKNPSSEILQVYLTTWLAEVNINTYRVEEIFATVGEEMRISFS</sequence>
<protein>
    <submittedName>
        <fullName evidence="1">Uncharacterized protein</fullName>
    </submittedName>
</protein>
<dbReference type="PANTHER" id="PTHR15827:SF2">
    <property type="entry name" value="CYCLIN-DEPENDENT KINASE 2-INTERACTING PROTEIN"/>
    <property type="match status" value="1"/>
</dbReference>
<keyword evidence="2" id="KW-1185">Reference proteome</keyword>
<proteinExistence type="predicted"/>
<comment type="caution">
    <text evidence="1">The sequence shown here is derived from an EMBL/GenBank/DDBJ whole genome shotgun (WGS) entry which is preliminary data.</text>
</comment>
<reference evidence="1" key="1">
    <citation type="submission" date="2024-03" db="EMBL/GenBank/DDBJ databases">
        <title>WGS assembly of Saponaria officinalis var. Norfolk2.</title>
        <authorList>
            <person name="Jenkins J."/>
            <person name="Shu S."/>
            <person name="Grimwood J."/>
            <person name="Barry K."/>
            <person name="Goodstein D."/>
            <person name="Schmutz J."/>
            <person name="Leebens-Mack J."/>
            <person name="Osbourn A."/>
        </authorList>
    </citation>
    <scope>NUCLEOTIDE SEQUENCE [LARGE SCALE GENOMIC DNA]</scope>
    <source>
        <strain evidence="1">JIC</strain>
    </source>
</reference>
<dbReference type="EMBL" id="JBDFQZ010000013">
    <property type="protein sequence ID" value="KAK9669159.1"/>
    <property type="molecule type" value="Genomic_DNA"/>
</dbReference>